<evidence type="ECO:0000256" key="4">
    <source>
        <dbReference type="ARBA" id="ARBA00022490"/>
    </source>
</evidence>
<comment type="subcellular location">
    <subcellularLocation>
        <location evidence="1">Cytoplasm</location>
    </subcellularLocation>
</comment>
<accession>A0A6G1H140</accession>
<dbReference type="InterPro" id="IPR004000">
    <property type="entry name" value="Actin"/>
</dbReference>
<reference evidence="8" key="1">
    <citation type="journal article" date="2020" name="Stud. Mycol.">
        <title>101 Dothideomycetes genomes: a test case for predicting lifestyles and emergence of pathogens.</title>
        <authorList>
            <person name="Haridas S."/>
            <person name="Albert R."/>
            <person name="Binder M."/>
            <person name="Bloem J."/>
            <person name="Labutti K."/>
            <person name="Salamov A."/>
            <person name="Andreopoulos B."/>
            <person name="Baker S."/>
            <person name="Barry K."/>
            <person name="Bills G."/>
            <person name="Bluhm B."/>
            <person name="Cannon C."/>
            <person name="Castanera R."/>
            <person name="Culley D."/>
            <person name="Daum C."/>
            <person name="Ezra D."/>
            <person name="Gonzalez J."/>
            <person name="Henrissat B."/>
            <person name="Kuo A."/>
            <person name="Liang C."/>
            <person name="Lipzen A."/>
            <person name="Lutzoni F."/>
            <person name="Magnuson J."/>
            <person name="Mondo S."/>
            <person name="Nolan M."/>
            <person name="Ohm R."/>
            <person name="Pangilinan J."/>
            <person name="Park H.-J."/>
            <person name="Ramirez L."/>
            <person name="Alfaro M."/>
            <person name="Sun H."/>
            <person name="Tritt A."/>
            <person name="Yoshinaga Y."/>
            <person name="Zwiers L.-H."/>
            <person name="Turgeon B."/>
            <person name="Goodwin S."/>
            <person name="Spatafora J."/>
            <person name="Crous P."/>
            <person name="Grigoriev I."/>
        </authorList>
    </citation>
    <scope>NUCLEOTIDE SEQUENCE</scope>
    <source>
        <strain evidence="8">CBS 113979</strain>
    </source>
</reference>
<sequence length="436" mass="48974">MPVRNAPTPQRQADRTLVVDNGAYSIKAGYAVPGDDLENCKVIPNCIARSRDRRVFIASQLAKCKDYGEMAFRRPVEKGYVVNWEGEKAIWEQSLFDSHSALQCKPRDTNLILTEAPNCPQALQTNSDQIIFEEFEFASLYRCPGLFGDPYNNAQPSPSSPPISQLPAECVLLVDSGYSHTTVTPLLRGRPIQPAIRRLDIGGKFLTNYLKELLSLRQVDMREESYIVDEIKADTCFVSPDFRHDLERTWKGGLNDRRDVDLSVVIDYVLPDYESLHHGVIRVHDPTQTIRTRKLAAGPGPKEMVLTLGNERFAVPELLFNPGDVGMKEVGLPDLVMQSLAMVPRGLWPGMLANVVVVGGNAKINGFLERLEAELRTRAPSEFILRIKCPEDPIKYTWLGGARMASNQDTLKQLAVTRQEYEEHGHAWVARQFASR</sequence>
<dbReference type="CDD" id="cd10210">
    <property type="entry name" value="ASKHA_NBD_Arp6"/>
    <property type="match status" value="1"/>
</dbReference>
<dbReference type="OrthoDB" id="6220758at2759"/>
<dbReference type="GO" id="GO:0005737">
    <property type="term" value="C:cytoplasm"/>
    <property type="evidence" value="ECO:0007669"/>
    <property type="project" value="UniProtKB-SubCell"/>
</dbReference>
<keyword evidence="4" id="KW-0963">Cytoplasm</keyword>
<evidence type="ECO:0000256" key="6">
    <source>
        <dbReference type="ARBA" id="ARBA00063309"/>
    </source>
</evidence>
<evidence type="ECO:0000256" key="2">
    <source>
        <dbReference type="ARBA" id="ARBA00005665"/>
    </source>
</evidence>
<comment type="similarity">
    <text evidence="2">Belongs to the actin family. ARP6 subfamily.</text>
</comment>
<comment type="function">
    <text evidence="5">Component of the SWR1 complex which mediates the ATP-dependent exchange of histone H2A for the H2A variant HZT1 leading to transcriptional regulation of selected genes by chromatin remodeling. Involved in chromosome stability.</text>
</comment>
<keyword evidence="9" id="KW-1185">Reference proteome</keyword>
<dbReference type="GO" id="GO:0005634">
    <property type="term" value="C:nucleus"/>
    <property type="evidence" value="ECO:0007669"/>
    <property type="project" value="UniProtKB-ARBA"/>
</dbReference>
<protein>
    <recommendedName>
        <fullName evidence="3">Actin-like protein ARP6</fullName>
    </recommendedName>
    <alternativeName>
        <fullName evidence="7">Actin-like protein arp6</fullName>
    </alternativeName>
</protein>
<gene>
    <name evidence="8" type="ORF">K402DRAFT_412320</name>
</gene>
<dbReference type="Pfam" id="PF00022">
    <property type="entry name" value="Actin"/>
    <property type="match status" value="1"/>
</dbReference>
<evidence type="ECO:0000313" key="8">
    <source>
        <dbReference type="EMBL" id="KAF1986943.1"/>
    </source>
</evidence>
<dbReference type="Gene3D" id="3.90.640.10">
    <property type="entry name" value="Actin, Chain A, domain 4"/>
    <property type="match status" value="1"/>
</dbReference>
<evidence type="ECO:0000256" key="3">
    <source>
        <dbReference type="ARBA" id="ARBA00018633"/>
    </source>
</evidence>
<comment type="subunit">
    <text evidence="6">Component of the SWR1 chromatin remodeling complex.</text>
</comment>
<dbReference type="Gene3D" id="2.30.36.70">
    <property type="entry name" value="Actin, Chain A, domain 2"/>
    <property type="match status" value="1"/>
</dbReference>
<dbReference type="SMART" id="SM00268">
    <property type="entry name" value="ACTIN"/>
    <property type="match status" value="1"/>
</dbReference>
<dbReference type="AlphaFoldDB" id="A0A6G1H140"/>
<evidence type="ECO:0000256" key="5">
    <source>
        <dbReference type="ARBA" id="ARBA00025222"/>
    </source>
</evidence>
<dbReference type="Gene3D" id="3.30.420.40">
    <property type="match status" value="2"/>
</dbReference>
<proteinExistence type="inferred from homology"/>
<dbReference type="SUPFAM" id="SSF53067">
    <property type="entry name" value="Actin-like ATPase domain"/>
    <property type="match status" value="2"/>
</dbReference>
<dbReference type="EMBL" id="ML977154">
    <property type="protein sequence ID" value="KAF1986943.1"/>
    <property type="molecule type" value="Genomic_DNA"/>
</dbReference>
<dbReference type="FunFam" id="3.90.640.10:FF:000014">
    <property type="entry name" value="Putative actin-related protein 6"/>
    <property type="match status" value="1"/>
</dbReference>
<dbReference type="PANTHER" id="PTHR11937">
    <property type="entry name" value="ACTIN"/>
    <property type="match status" value="1"/>
</dbReference>
<dbReference type="InterPro" id="IPR043129">
    <property type="entry name" value="ATPase_NBD"/>
</dbReference>
<evidence type="ECO:0000313" key="9">
    <source>
        <dbReference type="Proteomes" id="UP000800041"/>
    </source>
</evidence>
<evidence type="ECO:0000256" key="1">
    <source>
        <dbReference type="ARBA" id="ARBA00004496"/>
    </source>
</evidence>
<organism evidence="8 9">
    <name type="scientific">Aulographum hederae CBS 113979</name>
    <dbReference type="NCBI Taxonomy" id="1176131"/>
    <lineage>
        <taxon>Eukaryota</taxon>
        <taxon>Fungi</taxon>
        <taxon>Dikarya</taxon>
        <taxon>Ascomycota</taxon>
        <taxon>Pezizomycotina</taxon>
        <taxon>Dothideomycetes</taxon>
        <taxon>Pleosporomycetidae</taxon>
        <taxon>Aulographales</taxon>
        <taxon>Aulographaceae</taxon>
    </lineage>
</organism>
<name>A0A6G1H140_9PEZI</name>
<dbReference type="Proteomes" id="UP000800041">
    <property type="component" value="Unassembled WGS sequence"/>
</dbReference>
<evidence type="ECO:0000256" key="7">
    <source>
        <dbReference type="ARBA" id="ARBA00073820"/>
    </source>
</evidence>